<protein>
    <submittedName>
        <fullName evidence="1">Uncharacterized protein</fullName>
    </submittedName>
</protein>
<comment type="caution">
    <text evidence="1">The sequence shown here is derived from an EMBL/GenBank/DDBJ whole genome shotgun (WGS) entry which is preliminary data.</text>
</comment>
<evidence type="ECO:0000313" key="1">
    <source>
        <dbReference type="EMBL" id="GAA4197536.1"/>
    </source>
</evidence>
<dbReference type="EMBL" id="BAABBY010000001">
    <property type="protein sequence ID" value="GAA4197536.1"/>
    <property type="molecule type" value="Genomic_DNA"/>
</dbReference>
<proteinExistence type="predicted"/>
<accession>A0ABP8B431</accession>
<keyword evidence="2" id="KW-1185">Reference proteome</keyword>
<sequence length="202" mass="23424">MKTLKYLLPEKLEKILTSDDYYEDGGMIISGLAYQDKDLILTINLYPNSNRQTKQIWVLKIINIAAENFSRSWTTRFSFYSEHFLLYGLTDIHGDLYYNGKAKNPEKLLIDLYKSHLKTYYGDFPFAYGINAAMDIFKLCKDGSGMFARGPKKILEKYQVCLAKHEIQSNFVESSPKPEHKLKLLAFGESYFIGEDFLFTET</sequence>
<dbReference type="RefSeq" id="WP_344849132.1">
    <property type="nucleotide sequence ID" value="NZ_BAABBY010000001.1"/>
</dbReference>
<name>A0ABP8B431_9SPHI</name>
<evidence type="ECO:0000313" key="2">
    <source>
        <dbReference type="Proteomes" id="UP001501772"/>
    </source>
</evidence>
<reference evidence="2" key="1">
    <citation type="journal article" date="2019" name="Int. J. Syst. Evol. Microbiol.">
        <title>The Global Catalogue of Microorganisms (GCM) 10K type strain sequencing project: providing services to taxonomists for standard genome sequencing and annotation.</title>
        <authorList>
            <consortium name="The Broad Institute Genomics Platform"/>
            <consortium name="The Broad Institute Genome Sequencing Center for Infectious Disease"/>
            <person name="Wu L."/>
            <person name="Ma J."/>
        </authorList>
    </citation>
    <scope>NUCLEOTIDE SEQUENCE [LARGE SCALE GENOMIC DNA]</scope>
    <source>
        <strain evidence="2">JCM 17626</strain>
    </source>
</reference>
<organism evidence="1 2">
    <name type="scientific">Pedobacter jeongneungensis</name>
    <dbReference type="NCBI Taxonomy" id="947309"/>
    <lineage>
        <taxon>Bacteria</taxon>
        <taxon>Pseudomonadati</taxon>
        <taxon>Bacteroidota</taxon>
        <taxon>Sphingobacteriia</taxon>
        <taxon>Sphingobacteriales</taxon>
        <taxon>Sphingobacteriaceae</taxon>
        <taxon>Pedobacter</taxon>
    </lineage>
</organism>
<dbReference type="Proteomes" id="UP001501772">
    <property type="component" value="Unassembled WGS sequence"/>
</dbReference>
<gene>
    <name evidence="1" type="ORF">GCM10022289_04930</name>
</gene>